<accession>A0AAV4NZP9</accession>
<keyword evidence="3" id="KW-1185">Reference proteome</keyword>
<feature type="region of interest" description="Disordered" evidence="1">
    <location>
        <begin position="158"/>
        <end position="177"/>
    </location>
</feature>
<gene>
    <name evidence="2" type="primary">AVEN_88618_1</name>
    <name evidence="2" type="ORF">CDAR_405651</name>
</gene>
<feature type="region of interest" description="Disordered" evidence="1">
    <location>
        <begin position="1"/>
        <end position="27"/>
    </location>
</feature>
<evidence type="ECO:0000313" key="2">
    <source>
        <dbReference type="EMBL" id="GIX89253.1"/>
    </source>
</evidence>
<comment type="caution">
    <text evidence="2">The sequence shown here is derived from an EMBL/GenBank/DDBJ whole genome shotgun (WGS) entry which is preliminary data.</text>
</comment>
<evidence type="ECO:0000256" key="1">
    <source>
        <dbReference type="SAM" id="MobiDB-lite"/>
    </source>
</evidence>
<sequence length="177" mass="20376">MQNPRNKTENQFGISGDAPNPTNRDLPLRENVQAPHLNLKKGQEDIHKKTDVSLLMEHLCSKDHSKGDACSTPSNEIKGKSVCICCLNTPKRKVKKVPKRIIYYEIPKPKFAGESVTVHDYKVWPIERRKPPAWHPKNSQPWKQLTVPCASETTYNMTFRPPPPRRLLSKRSQMDRE</sequence>
<proteinExistence type="predicted"/>
<dbReference type="EMBL" id="BPLQ01002154">
    <property type="protein sequence ID" value="GIX89253.1"/>
    <property type="molecule type" value="Genomic_DNA"/>
</dbReference>
<protein>
    <submittedName>
        <fullName evidence="2">Uncharacterized protein</fullName>
    </submittedName>
</protein>
<dbReference type="Proteomes" id="UP001054837">
    <property type="component" value="Unassembled WGS sequence"/>
</dbReference>
<feature type="compositionally biased region" description="Polar residues" evidence="1">
    <location>
        <begin position="1"/>
        <end position="13"/>
    </location>
</feature>
<organism evidence="2 3">
    <name type="scientific">Caerostris darwini</name>
    <dbReference type="NCBI Taxonomy" id="1538125"/>
    <lineage>
        <taxon>Eukaryota</taxon>
        <taxon>Metazoa</taxon>
        <taxon>Ecdysozoa</taxon>
        <taxon>Arthropoda</taxon>
        <taxon>Chelicerata</taxon>
        <taxon>Arachnida</taxon>
        <taxon>Araneae</taxon>
        <taxon>Araneomorphae</taxon>
        <taxon>Entelegynae</taxon>
        <taxon>Araneoidea</taxon>
        <taxon>Araneidae</taxon>
        <taxon>Caerostris</taxon>
    </lineage>
</organism>
<evidence type="ECO:0000313" key="3">
    <source>
        <dbReference type="Proteomes" id="UP001054837"/>
    </source>
</evidence>
<dbReference type="AlphaFoldDB" id="A0AAV4NZP9"/>
<name>A0AAV4NZP9_9ARAC</name>
<reference evidence="2 3" key="1">
    <citation type="submission" date="2021-06" db="EMBL/GenBank/DDBJ databases">
        <title>Caerostris darwini draft genome.</title>
        <authorList>
            <person name="Kono N."/>
            <person name="Arakawa K."/>
        </authorList>
    </citation>
    <scope>NUCLEOTIDE SEQUENCE [LARGE SCALE GENOMIC DNA]</scope>
</reference>